<protein>
    <submittedName>
        <fullName evidence="1">Uncharacterized protein</fullName>
    </submittedName>
</protein>
<dbReference type="AlphaFoldDB" id="A0A7V3ZKG2"/>
<proteinExistence type="predicted"/>
<dbReference type="EMBL" id="DTDV01000022">
    <property type="protein sequence ID" value="HGK24450.1"/>
    <property type="molecule type" value="Genomic_DNA"/>
</dbReference>
<accession>A0A7V3ZKG2</accession>
<name>A0A7V3ZKG2_DICTH</name>
<organism evidence="1">
    <name type="scientific">Dictyoglomus thermophilum</name>
    <dbReference type="NCBI Taxonomy" id="14"/>
    <lineage>
        <taxon>Bacteria</taxon>
        <taxon>Pseudomonadati</taxon>
        <taxon>Dictyoglomota</taxon>
        <taxon>Dictyoglomia</taxon>
        <taxon>Dictyoglomales</taxon>
        <taxon>Dictyoglomaceae</taxon>
        <taxon>Dictyoglomus</taxon>
    </lineage>
</organism>
<reference evidence="1" key="1">
    <citation type="journal article" date="2020" name="mSystems">
        <title>Genome- and Community-Level Interaction Insights into Carbon Utilization and Element Cycling Functions of Hydrothermarchaeota in Hydrothermal Sediment.</title>
        <authorList>
            <person name="Zhou Z."/>
            <person name="Liu Y."/>
            <person name="Xu W."/>
            <person name="Pan J."/>
            <person name="Luo Z.H."/>
            <person name="Li M."/>
        </authorList>
    </citation>
    <scope>NUCLEOTIDE SEQUENCE [LARGE SCALE GENOMIC DNA]</scope>
    <source>
        <strain evidence="1">SpSt-70</strain>
    </source>
</reference>
<gene>
    <name evidence="1" type="ORF">ENU78_08535</name>
</gene>
<sequence>MKGENFKRAENMNTKKNILRFTVSMDKDLLDELLRITGQKKKSRAVNIACKEFIKQNQKRIFIFS</sequence>
<evidence type="ECO:0000313" key="1">
    <source>
        <dbReference type="EMBL" id="HGK24450.1"/>
    </source>
</evidence>
<comment type="caution">
    <text evidence="1">The sequence shown here is derived from an EMBL/GenBank/DDBJ whole genome shotgun (WGS) entry which is preliminary data.</text>
</comment>